<dbReference type="InterPro" id="IPR038592">
    <property type="entry name" value="CheD-like_sf"/>
</dbReference>
<dbReference type="RefSeq" id="WP_130600498.1">
    <property type="nucleotide sequence ID" value="NZ_CP034759.1"/>
</dbReference>
<keyword evidence="2 3" id="KW-0378">Hydrolase</keyword>
<proteinExistence type="inferred from homology"/>
<dbReference type="GO" id="GO:0050568">
    <property type="term" value="F:protein-glutamine glutaminase activity"/>
    <property type="evidence" value="ECO:0007669"/>
    <property type="project" value="UniProtKB-UniRule"/>
</dbReference>
<reference evidence="4 5" key="1">
    <citation type="submission" date="2018-12" db="EMBL/GenBank/DDBJ databases">
        <title>Complete genome of Litorilituus sediminis.</title>
        <authorList>
            <person name="Liu A."/>
            <person name="Rong J."/>
        </authorList>
    </citation>
    <scope>NUCLEOTIDE SEQUENCE [LARGE SCALE GENOMIC DNA]</scope>
    <source>
        <strain evidence="4 5">JCM 17549</strain>
    </source>
</reference>
<evidence type="ECO:0000256" key="3">
    <source>
        <dbReference type="HAMAP-Rule" id="MF_01440"/>
    </source>
</evidence>
<comment type="similarity">
    <text evidence="3">Belongs to the CheD family.</text>
</comment>
<dbReference type="InterPro" id="IPR005659">
    <property type="entry name" value="Chemorcpt_Glu_NH3ase_CheD"/>
</dbReference>
<dbReference type="AlphaFoldDB" id="A0A4P6P3J8"/>
<dbReference type="CDD" id="cd16352">
    <property type="entry name" value="CheD"/>
    <property type="match status" value="1"/>
</dbReference>
<dbReference type="Proteomes" id="UP000290244">
    <property type="component" value="Chromosome"/>
</dbReference>
<dbReference type="OrthoDB" id="9807202at2"/>
<evidence type="ECO:0000256" key="1">
    <source>
        <dbReference type="ARBA" id="ARBA00022500"/>
    </source>
</evidence>
<evidence type="ECO:0000256" key="2">
    <source>
        <dbReference type="ARBA" id="ARBA00022801"/>
    </source>
</evidence>
<accession>A0A4P6P3J8</accession>
<dbReference type="Pfam" id="PF03975">
    <property type="entry name" value="CheD"/>
    <property type="match status" value="1"/>
</dbReference>
<organism evidence="4 5">
    <name type="scientific">Litorilituus sediminis</name>
    <dbReference type="NCBI Taxonomy" id="718192"/>
    <lineage>
        <taxon>Bacteria</taxon>
        <taxon>Pseudomonadati</taxon>
        <taxon>Pseudomonadota</taxon>
        <taxon>Gammaproteobacteria</taxon>
        <taxon>Alteromonadales</taxon>
        <taxon>Colwelliaceae</taxon>
        <taxon>Litorilituus</taxon>
    </lineage>
</organism>
<dbReference type="InterPro" id="IPR011324">
    <property type="entry name" value="Cytotoxic_necrot_fac-like_cat"/>
</dbReference>
<dbReference type="PANTHER" id="PTHR35147">
    <property type="entry name" value="CHEMORECEPTOR GLUTAMINE DEAMIDASE CHED-RELATED"/>
    <property type="match status" value="1"/>
</dbReference>
<keyword evidence="5" id="KW-1185">Reference proteome</keyword>
<gene>
    <name evidence="3" type="primary">cheD</name>
    <name evidence="4" type="ORF">EMK97_06420</name>
</gene>
<protein>
    <recommendedName>
        <fullName evidence="3">Probable chemoreceptor glutamine deamidase CheD</fullName>
        <ecNumber evidence="3">3.5.1.44</ecNumber>
    </recommendedName>
</protein>
<dbReference type="KEGG" id="lsd:EMK97_06420"/>
<dbReference type="SUPFAM" id="SSF64438">
    <property type="entry name" value="CNF1/YfiH-like putative cysteine hydrolases"/>
    <property type="match status" value="1"/>
</dbReference>
<dbReference type="HAMAP" id="MF_01440">
    <property type="entry name" value="CheD"/>
    <property type="match status" value="1"/>
</dbReference>
<dbReference type="GO" id="GO:0006935">
    <property type="term" value="P:chemotaxis"/>
    <property type="evidence" value="ECO:0007669"/>
    <property type="project" value="UniProtKB-UniRule"/>
</dbReference>
<name>A0A4P6P3J8_9GAMM</name>
<dbReference type="EMBL" id="CP034759">
    <property type="protein sequence ID" value="QBG35378.1"/>
    <property type="molecule type" value="Genomic_DNA"/>
</dbReference>
<sequence>MSKNILAKTHSSTILLSPGEVIFSDKALQVKTILGSCVAITIWHPNKFGGLCHFLIANKHKTTDTKTTNYRYGEDALHFLYMKMSDHAPVHEYELRLFGGANMYASNTSPTVGENNVAYAKHWAKQHNLNFTQQDILGKQSRSLFFDLSTGNVCLQQYQQGHHHDH</sequence>
<dbReference type="PANTHER" id="PTHR35147:SF3">
    <property type="entry name" value="CHEMORECEPTOR GLUTAMINE DEAMIDASE CHED 1-RELATED"/>
    <property type="match status" value="1"/>
</dbReference>
<evidence type="ECO:0000313" key="5">
    <source>
        <dbReference type="Proteomes" id="UP000290244"/>
    </source>
</evidence>
<dbReference type="Gene3D" id="3.30.1330.200">
    <property type="match status" value="1"/>
</dbReference>
<comment type="catalytic activity">
    <reaction evidence="3">
        <text>L-glutaminyl-[protein] + H2O = L-glutamyl-[protein] + NH4(+)</text>
        <dbReference type="Rhea" id="RHEA:16441"/>
        <dbReference type="Rhea" id="RHEA-COMP:10207"/>
        <dbReference type="Rhea" id="RHEA-COMP:10208"/>
        <dbReference type="ChEBI" id="CHEBI:15377"/>
        <dbReference type="ChEBI" id="CHEBI:28938"/>
        <dbReference type="ChEBI" id="CHEBI:29973"/>
        <dbReference type="ChEBI" id="CHEBI:30011"/>
        <dbReference type="EC" id="3.5.1.44"/>
    </reaction>
</comment>
<dbReference type="EC" id="3.5.1.44" evidence="3"/>
<evidence type="ECO:0000313" key="4">
    <source>
        <dbReference type="EMBL" id="QBG35378.1"/>
    </source>
</evidence>
<comment type="function">
    <text evidence="3">Probably deamidates glutamine residues to glutamate on methyl-accepting chemotaxis receptors (MCPs), playing an important role in chemotaxis.</text>
</comment>
<keyword evidence="1 3" id="KW-0145">Chemotaxis</keyword>